<dbReference type="Pfam" id="PF01148">
    <property type="entry name" value="CTP_transf_1"/>
    <property type="match status" value="1"/>
</dbReference>
<dbReference type="PANTHER" id="PTHR46382">
    <property type="entry name" value="PHOSPHATIDATE CYTIDYLYLTRANSFERASE"/>
    <property type="match status" value="1"/>
</dbReference>
<evidence type="ECO:0000256" key="11">
    <source>
        <dbReference type="ARBA" id="ARBA00022692"/>
    </source>
</evidence>
<evidence type="ECO:0000313" key="20">
    <source>
        <dbReference type="EMBL" id="THD08892.1"/>
    </source>
</evidence>
<feature type="transmembrane region" description="Helical" evidence="19">
    <location>
        <begin position="178"/>
        <end position="198"/>
    </location>
</feature>
<dbReference type="PROSITE" id="PS01315">
    <property type="entry name" value="CDS"/>
    <property type="match status" value="1"/>
</dbReference>
<feature type="transmembrane region" description="Helical" evidence="19">
    <location>
        <begin position="53"/>
        <end position="70"/>
    </location>
</feature>
<evidence type="ECO:0000256" key="13">
    <source>
        <dbReference type="ARBA" id="ARBA00022989"/>
    </source>
</evidence>
<evidence type="ECO:0000256" key="8">
    <source>
        <dbReference type="ARBA" id="ARBA00022475"/>
    </source>
</evidence>
<feature type="transmembrane region" description="Helical" evidence="19">
    <location>
        <begin position="77"/>
        <end position="97"/>
    </location>
</feature>
<keyword evidence="11 18" id="KW-0812">Transmembrane</keyword>
<evidence type="ECO:0000313" key="21">
    <source>
        <dbReference type="Proteomes" id="UP000306317"/>
    </source>
</evidence>
<evidence type="ECO:0000256" key="17">
    <source>
        <dbReference type="ARBA" id="ARBA00023264"/>
    </source>
</evidence>
<dbReference type="PANTHER" id="PTHR46382:SF1">
    <property type="entry name" value="PHOSPHATIDATE CYTIDYLYLTRANSFERASE"/>
    <property type="match status" value="1"/>
</dbReference>
<comment type="similarity">
    <text evidence="5 18">Belongs to the CDS family.</text>
</comment>
<keyword evidence="8" id="KW-1003">Cell membrane</keyword>
<evidence type="ECO:0000256" key="2">
    <source>
        <dbReference type="ARBA" id="ARBA00004651"/>
    </source>
</evidence>
<reference evidence="20 21" key="1">
    <citation type="submission" date="2017-02" db="EMBL/GenBank/DDBJ databases">
        <title>Whole genome sequencing of Rhodanobacter lindaniclasticus DSM 17932.</title>
        <authorList>
            <person name="Kumar S."/>
            <person name="Patil P."/>
            <person name="Patil P.B."/>
        </authorList>
    </citation>
    <scope>NUCLEOTIDE SEQUENCE [LARGE SCALE GENOMIC DNA]</scope>
    <source>
        <strain evidence="20 21">DSM 17932</strain>
    </source>
</reference>
<evidence type="ECO:0000256" key="18">
    <source>
        <dbReference type="RuleBase" id="RU003938"/>
    </source>
</evidence>
<evidence type="ECO:0000256" key="1">
    <source>
        <dbReference type="ARBA" id="ARBA00001698"/>
    </source>
</evidence>
<evidence type="ECO:0000256" key="19">
    <source>
        <dbReference type="SAM" id="Phobius"/>
    </source>
</evidence>
<keyword evidence="13 19" id="KW-1133">Transmembrane helix</keyword>
<evidence type="ECO:0000256" key="14">
    <source>
        <dbReference type="ARBA" id="ARBA00023098"/>
    </source>
</evidence>
<dbReference type="EC" id="2.7.7.41" evidence="6 18"/>
<keyword evidence="15 19" id="KW-0472">Membrane</keyword>
<protein>
    <recommendedName>
        <fullName evidence="7 18">Phosphatidate cytidylyltransferase</fullName>
        <ecNumber evidence="6 18">2.7.7.41</ecNumber>
    </recommendedName>
</protein>
<dbReference type="OrthoDB" id="9799199at2"/>
<feature type="transmembrane region" description="Helical" evidence="19">
    <location>
        <begin position="252"/>
        <end position="269"/>
    </location>
</feature>
<dbReference type="InterPro" id="IPR000374">
    <property type="entry name" value="PC_trans"/>
</dbReference>
<feature type="transmembrane region" description="Helical" evidence="19">
    <location>
        <begin position="109"/>
        <end position="127"/>
    </location>
</feature>
<evidence type="ECO:0000256" key="16">
    <source>
        <dbReference type="ARBA" id="ARBA00023209"/>
    </source>
</evidence>
<feature type="transmembrane region" description="Helical" evidence="19">
    <location>
        <begin position="139"/>
        <end position="158"/>
    </location>
</feature>
<sequence>MLLQRILTALVLAPLAILIVLLPPTGVFGAIVAVTFLAAWWEWAQLSGLRGRARVALLVAAAVVFVLLWLARDSAWIDWLLAAGVAWWLVACLWLRHFAFAAAPTRDNTALKVLAGAFVIFPAWVALVRIHGHSPHGQWWTLLALMTVWASDIGAYAAGRAFGKRKLAPHISPGKTWAGAYGALVAGVLLALVGAWLLDVRDVRLLPLALLAAATVAISIVGDLLESLLKRHAQVKDSGSIFPGHGGLMDRLDSVFAALPIFAAGLWLLQL</sequence>
<evidence type="ECO:0000256" key="9">
    <source>
        <dbReference type="ARBA" id="ARBA00022516"/>
    </source>
</evidence>
<dbReference type="AlphaFoldDB" id="A0A4S3KJE0"/>
<dbReference type="RefSeq" id="WP_136257373.1">
    <property type="nucleotide sequence ID" value="NZ_MWIO01000013.1"/>
</dbReference>
<dbReference type="GO" id="GO:0016024">
    <property type="term" value="P:CDP-diacylglycerol biosynthetic process"/>
    <property type="evidence" value="ECO:0007669"/>
    <property type="project" value="UniProtKB-UniPathway"/>
</dbReference>
<gene>
    <name evidence="20" type="ORF">B1991_03810</name>
</gene>
<dbReference type="GO" id="GO:0004605">
    <property type="term" value="F:phosphatidate cytidylyltransferase activity"/>
    <property type="evidence" value="ECO:0007669"/>
    <property type="project" value="UniProtKB-EC"/>
</dbReference>
<keyword evidence="14" id="KW-0443">Lipid metabolism</keyword>
<comment type="caution">
    <text evidence="20">The sequence shown here is derived from an EMBL/GenBank/DDBJ whole genome shotgun (WGS) entry which is preliminary data.</text>
</comment>
<evidence type="ECO:0000256" key="10">
    <source>
        <dbReference type="ARBA" id="ARBA00022679"/>
    </source>
</evidence>
<keyword evidence="12 18" id="KW-0548">Nucleotidyltransferase</keyword>
<evidence type="ECO:0000256" key="5">
    <source>
        <dbReference type="ARBA" id="ARBA00010185"/>
    </source>
</evidence>
<dbReference type="UniPathway" id="UPA00557">
    <property type="reaction ID" value="UER00614"/>
</dbReference>
<comment type="pathway">
    <text evidence="3 18">Phospholipid metabolism; CDP-diacylglycerol biosynthesis; CDP-diacylglycerol from sn-glycerol 3-phosphate: step 3/3.</text>
</comment>
<keyword evidence="10 18" id="KW-0808">Transferase</keyword>
<keyword evidence="21" id="KW-1185">Reference proteome</keyword>
<evidence type="ECO:0000256" key="6">
    <source>
        <dbReference type="ARBA" id="ARBA00012487"/>
    </source>
</evidence>
<evidence type="ECO:0000256" key="4">
    <source>
        <dbReference type="ARBA" id="ARBA00005189"/>
    </source>
</evidence>
<dbReference type="Proteomes" id="UP000306317">
    <property type="component" value="Unassembled WGS sequence"/>
</dbReference>
<keyword evidence="9" id="KW-0444">Lipid biosynthesis</keyword>
<comment type="catalytic activity">
    <reaction evidence="1 18">
        <text>a 1,2-diacyl-sn-glycero-3-phosphate + CTP + H(+) = a CDP-1,2-diacyl-sn-glycerol + diphosphate</text>
        <dbReference type="Rhea" id="RHEA:16229"/>
        <dbReference type="ChEBI" id="CHEBI:15378"/>
        <dbReference type="ChEBI" id="CHEBI:33019"/>
        <dbReference type="ChEBI" id="CHEBI:37563"/>
        <dbReference type="ChEBI" id="CHEBI:58332"/>
        <dbReference type="ChEBI" id="CHEBI:58608"/>
        <dbReference type="EC" id="2.7.7.41"/>
    </reaction>
</comment>
<dbReference type="EMBL" id="MWIO01000013">
    <property type="protein sequence ID" value="THD08892.1"/>
    <property type="molecule type" value="Genomic_DNA"/>
</dbReference>
<evidence type="ECO:0000256" key="3">
    <source>
        <dbReference type="ARBA" id="ARBA00005119"/>
    </source>
</evidence>
<evidence type="ECO:0000256" key="12">
    <source>
        <dbReference type="ARBA" id="ARBA00022695"/>
    </source>
</evidence>
<proteinExistence type="inferred from homology"/>
<dbReference type="GO" id="GO:0005886">
    <property type="term" value="C:plasma membrane"/>
    <property type="evidence" value="ECO:0007669"/>
    <property type="project" value="UniProtKB-SubCell"/>
</dbReference>
<evidence type="ECO:0000256" key="15">
    <source>
        <dbReference type="ARBA" id="ARBA00023136"/>
    </source>
</evidence>
<keyword evidence="16" id="KW-0594">Phospholipid biosynthesis</keyword>
<feature type="transmembrane region" description="Helical" evidence="19">
    <location>
        <begin position="205"/>
        <end position="225"/>
    </location>
</feature>
<name>A0A4S3KJE0_9GAMM</name>
<evidence type="ECO:0000256" key="7">
    <source>
        <dbReference type="ARBA" id="ARBA00019373"/>
    </source>
</evidence>
<accession>A0A4S3KJE0</accession>
<comment type="pathway">
    <text evidence="4">Lipid metabolism.</text>
</comment>
<comment type="subcellular location">
    <subcellularLocation>
        <location evidence="2">Cell membrane</location>
        <topology evidence="2">Multi-pass membrane protein</topology>
    </subcellularLocation>
</comment>
<keyword evidence="17" id="KW-1208">Phospholipid metabolism</keyword>
<organism evidence="20 21">
    <name type="scientific">Rhodanobacter lindaniclasticus</name>
    <dbReference type="NCBI Taxonomy" id="75310"/>
    <lineage>
        <taxon>Bacteria</taxon>
        <taxon>Pseudomonadati</taxon>
        <taxon>Pseudomonadota</taxon>
        <taxon>Gammaproteobacteria</taxon>
        <taxon>Lysobacterales</taxon>
        <taxon>Rhodanobacteraceae</taxon>
        <taxon>Rhodanobacter</taxon>
    </lineage>
</organism>